<feature type="region of interest" description="Disordered" evidence="1">
    <location>
        <begin position="1"/>
        <end position="25"/>
    </location>
</feature>
<evidence type="ECO:0000313" key="3">
    <source>
        <dbReference type="EMBL" id="RZF33836.1"/>
    </source>
</evidence>
<keyword evidence="2" id="KW-1133">Transmembrane helix</keyword>
<name>A0A482WKR2_LAOST</name>
<dbReference type="InParanoid" id="A0A482WKR2"/>
<accession>A0A482WKR2</accession>
<feature type="transmembrane region" description="Helical" evidence="2">
    <location>
        <begin position="30"/>
        <end position="53"/>
    </location>
</feature>
<dbReference type="EMBL" id="QKKF02033231">
    <property type="protein sequence ID" value="RZF33836.1"/>
    <property type="molecule type" value="Genomic_DNA"/>
</dbReference>
<proteinExistence type="predicted"/>
<dbReference type="AlphaFoldDB" id="A0A482WKR2"/>
<organism evidence="3 4">
    <name type="scientific">Laodelphax striatellus</name>
    <name type="common">Small brown planthopper</name>
    <name type="synonym">Delphax striatella</name>
    <dbReference type="NCBI Taxonomy" id="195883"/>
    <lineage>
        <taxon>Eukaryota</taxon>
        <taxon>Metazoa</taxon>
        <taxon>Ecdysozoa</taxon>
        <taxon>Arthropoda</taxon>
        <taxon>Hexapoda</taxon>
        <taxon>Insecta</taxon>
        <taxon>Pterygota</taxon>
        <taxon>Neoptera</taxon>
        <taxon>Paraneoptera</taxon>
        <taxon>Hemiptera</taxon>
        <taxon>Auchenorrhyncha</taxon>
        <taxon>Fulgoroidea</taxon>
        <taxon>Delphacidae</taxon>
        <taxon>Criomorphinae</taxon>
        <taxon>Laodelphax</taxon>
    </lineage>
</organism>
<evidence type="ECO:0000256" key="2">
    <source>
        <dbReference type="SAM" id="Phobius"/>
    </source>
</evidence>
<keyword evidence="2" id="KW-0812">Transmembrane</keyword>
<evidence type="ECO:0000256" key="1">
    <source>
        <dbReference type="SAM" id="MobiDB-lite"/>
    </source>
</evidence>
<feature type="compositionally biased region" description="Basic residues" evidence="1">
    <location>
        <begin position="1"/>
        <end position="10"/>
    </location>
</feature>
<reference evidence="3 4" key="1">
    <citation type="journal article" date="2017" name="Gigascience">
        <title>Genome sequence of the small brown planthopper, Laodelphax striatellus.</title>
        <authorList>
            <person name="Zhu J."/>
            <person name="Jiang F."/>
            <person name="Wang X."/>
            <person name="Yang P."/>
            <person name="Bao Y."/>
            <person name="Zhao W."/>
            <person name="Wang W."/>
            <person name="Lu H."/>
            <person name="Wang Q."/>
            <person name="Cui N."/>
            <person name="Li J."/>
            <person name="Chen X."/>
            <person name="Luo L."/>
            <person name="Yu J."/>
            <person name="Kang L."/>
            <person name="Cui F."/>
        </authorList>
    </citation>
    <scope>NUCLEOTIDE SEQUENCE [LARGE SCALE GENOMIC DNA]</scope>
    <source>
        <strain evidence="3">Lst14</strain>
    </source>
</reference>
<dbReference type="Proteomes" id="UP000291343">
    <property type="component" value="Unassembled WGS sequence"/>
</dbReference>
<gene>
    <name evidence="3" type="ORF">LSTR_LSTR008959</name>
</gene>
<keyword evidence="4" id="KW-1185">Reference proteome</keyword>
<comment type="caution">
    <text evidence="3">The sequence shown here is derived from an EMBL/GenBank/DDBJ whole genome shotgun (WGS) entry which is preliminary data.</text>
</comment>
<protein>
    <submittedName>
        <fullName evidence="3">Uncharacterized protein</fullName>
    </submittedName>
</protein>
<evidence type="ECO:0000313" key="4">
    <source>
        <dbReference type="Proteomes" id="UP000291343"/>
    </source>
</evidence>
<sequence>MEWRRRRRRRGSEGGGGGDRERGGCRNCRCCLLAVLIAVPAGMLIADICWKLIAEAEAQFRVAEQVQHRIRAARQFSFFSNKFIVCP</sequence>
<keyword evidence="2" id="KW-0472">Membrane</keyword>